<name>A0ABV6BLM1_9FLAO</name>
<protein>
    <submittedName>
        <fullName evidence="1">Uncharacterized protein</fullName>
    </submittedName>
</protein>
<sequence>MEDAFKQYFFEELEAFFHERKITEQGYIISDFTKNSINEEINFE</sequence>
<evidence type="ECO:0000313" key="2">
    <source>
        <dbReference type="Proteomes" id="UP001589734"/>
    </source>
</evidence>
<dbReference type="EMBL" id="JBHLYW010000005">
    <property type="protein sequence ID" value="MFC0076341.1"/>
    <property type="molecule type" value="Genomic_DNA"/>
</dbReference>
<evidence type="ECO:0000313" key="1">
    <source>
        <dbReference type="EMBL" id="MFC0076341.1"/>
    </source>
</evidence>
<gene>
    <name evidence="1" type="ORF">ACFFLS_04780</name>
</gene>
<reference evidence="1 2" key="1">
    <citation type="submission" date="2024-09" db="EMBL/GenBank/DDBJ databases">
        <authorList>
            <person name="Sun Q."/>
            <person name="Mori K."/>
        </authorList>
    </citation>
    <scope>NUCLEOTIDE SEQUENCE [LARGE SCALE GENOMIC DNA]</scope>
    <source>
        <strain evidence="1 2">CGMCC 1.12926</strain>
    </source>
</reference>
<dbReference type="RefSeq" id="WP_379684062.1">
    <property type="nucleotide sequence ID" value="NZ_JBHLYW010000005.1"/>
</dbReference>
<proteinExistence type="predicted"/>
<keyword evidence="2" id="KW-1185">Reference proteome</keyword>
<accession>A0ABV6BLM1</accession>
<dbReference type="Proteomes" id="UP001589734">
    <property type="component" value="Unassembled WGS sequence"/>
</dbReference>
<comment type="caution">
    <text evidence="1">The sequence shown here is derived from an EMBL/GenBank/DDBJ whole genome shotgun (WGS) entry which is preliminary data.</text>
</comment>
<organism evidence="1 2">
    <name type="scientific">Flavobacterium procerum</name>
    <dbReference type="NCBI Taxonomy" id="1455569"/>
    <lineage>
        <taxon>Bacteria</taxon>
        <taxon>Pseudomonadati</taxon>
        <taxon>Bacteroidota</taxon>
        <taxon>Flavobacteriia</taxon>
        <taxon>Flavobacteriales</taxon>
        <taxon>Flavobacteriaceae</taxon>
        <taxon>Flavobacterium</taxon>
    </lineage>
</organism>